<dbReference type="KEGG" id="mmaa:FR932_03910"/>
<evidence type="ECO:0000313" key="2">
    <source>
        <dbReference type="Proteomes" id="UP000327424"/>
    </source>
</evidence>
<protein>
    <submittedName>
        <fullName evidence="1">Uncharacterized protein</fullName>
    </submittedName>
</protein>
<evidence type="ECO:0000313" key="1">
    <source>
        <dbReference type="EMBL" id="QFI37033.1"/>
    </source>
</evidence>
<organism evidence="1 2">
    <name type="scientific">Moritella marina ATCC 15381</name>
    <dbReference type="NCBI Taxonomy" id="1202962"/>
    <lineage>
        <taxon>Bacteria</taxon>
        <taxon>Pseudomonadati</taxon>
        <taxon>Pseudomonadota</taxon>
        <taxon>Gammaproteobacteria</taxon>
        <taxon>Alteromonadales</taxon>
        <taxon>Moritellaceae</taxon>
        <taxon>Moritella</taxon>
    </lineage>
</organism>
<reference evidence="1 2" key="1">
    <citation type="submission" date="2019-09" db="EMBL/GenBank/DDBJ databases">
        <title>Hybrid Assembly of the complete Genome of the Deep-Sea Bacterium Moritella marina from long Nanopore and Illumina reads.</title>
        <authorList>
            <person name="Magin S."/>
            <person name="Georgoulis A."/>
            <person name="Papadimitriou K."/>
            <person name="Iliakis G."/>
            <person name="Vorgias C.E."/>
        </authorList>
    </citation>
    <scope>NUCLEOTIDE SEQUENCE [LARGE SCALE GENOMIC DNA]</scope>
    <source>
        <strain evidence="1 2">MP-1</strain>
    </source>
</reference>
<gene>
    <name evidence="1" type="ORF">FR932_03910</name>
</gene>
<name>A0A5J6WGB7_MORMI</name>
<dbReference type="Proteomes" id="UP000327424">
    <property type="component" value="Chromosome"/>
</dbReference>
<dbReference type="AlphaFoldDB" id="A0A5J6WGB7"/>
<dbReference type="EMBL" id="CP044399">
    <property type="protein sequence ID" value="QFI37033.1"/>
    <property type="molecule type" value="Genomic_DNA"/>
</dbReference>
<keyword evidence="2" id="KW-1185">Reference proteome</keyword>
<dbReference type="RefSeq" id="WP_019439359.1">
    <property type="nucleotide sequence ID" value="NZ_CP044399.1"/>
</dbReference>
<accession>A0A5J6WGB7</accession>
<proteinExistence type="predicted"/>
<sequence>MPDYVVIESKIYTIEYIVKVFDEEERPSSFDRVDNIVIQFGTHFHHLGRICYDDFKITNKNNCELRVNLASINLDGVQFVKRLLPYFSDLLSDGKRVRTLYGNTGYIISLFNHIREVGGDLRCDKNSIRAFVNRYTDHLLHQIKIYDRSLKLGLSTHTAQSYQSQAISFLSYAIQLEESELTGGLLLIRRNNNQVQSAVALPDDNLSYQFNLYTQIFRQFSNIVLEHKKLPIPVNLNSEKLWIAPSYSQWLKPKHKKTIGLRGFNYDTGKFYNIEELELLEHCKGKQRYQLGQHISQALNSTEKANEPYSSLRLLLAGWACRAYFMHFLIVTGENDSTAASLLFDDEYLTTRSEQHFRSIKWRANGIDVHYDIQNEFVYDFQRYIKLRDYLVKYYQEDYKALFISAAVSKLTKLSTDGNASCDFRRLFSVQFTGKPLTGTSKSFRVSKSLWVRESYGSGISSYIMQHQERTADSNYTSKNDTKTSEQLTDYFIELDKQLLRGTGTEEPIPSGHCAEPAMPDALPSLSLGSAITVNCGTLEGCLFCSKFRIHADEDDIRKLLSVKYVIMQSQHLAASSCIIGTL</sequence>